<evidence type="ECO:0000313" key="2">
    <source>
        <dbReference type="EMBL" id="GBF01241.1"/>
    </source>
</evidence>
<evidence type="ECO:0000313" key="4">
    <source>
        <dbReference type="Proteomes" id="UP000277896"/>
    </source>
</evidence>
<dbReference type="KEGG" id="lpx:ASU28_01620"/>
<evidence type="ECO:0000313" key="3">
    <source>
        <dbReference type="Proteomes" id="UP000236162"/>
    </source>
</evidence>
<keyword evidence="3" id="KW-1185">Reference proteome</keyword>
<reference evidence="1 4" key="2">
    <citation type="submission" date="2018-10" db="EMBL/GenBank/DDBJ databases">
        <title>Genome seuquencing of Lactobacillus species.</title>
        <authorList>
            <person name="Baek C."/>
            <person name="Yi H."/>
        </authorList>
    </citation>
    <scope>NUCLEOTIDE SEQUENCE [LARGE SCALE GENOMIC DNA]</scope>
    <source>
        <strain evidence="1 4">DSM 10667</strain>
    </source>
</reference>
<dbReference type="RefSeq" id="WP_021730523.1">
    <property type="nucleotide sequence ID" value="NZ_AVAI01000037.1"/>
</dbReference>
<organism evidence="1 4">
    <name type="scientific">Lactiplantibacillus paraplantarum</name>
    <dbReference type="NCBI Taxonomy" id="60520"/>
    <lineage>
        <taxon>Bacteria</taxon>
        <taxon>Bacillati</taxon>
        <taxon>Bacillota</taxon>
        <taxon>Bacilli</taxon>
        <taxon>Lactobacillales</taxon>
        <taxon>Lactobacillaceae</taxon>
        <taxon>Lactiplantibacillus</taxon>
    </lineage>
</organism>
<dbReference type="EMBL" id="BDOR01000002">
    <property type="protein sequence ID" value="GBF01241.1"/>
    <property type="molecule type" value="Genomic_DNA"/>
</dbReference>
<dbReference type="Proteomes" id="UP000277896">
    <property type="component" value="Chromosome"/>
</dbReference>
<accession>A0A098R7Y9</accession>
<sequence>MNLVVGPYVRRPRAVKTDTINTSKFSMFNSLRRIDECIVLIKRTGTPGLTDSTATLGLNLTHLMGLNVIVTSRGRTFTIIVQGRQRTFTLTGCIIEDTFYNIVHPSQPDYLISLNRQLITNSDDLIEQLYENY</sequence>
<reference evidence="2 3" key="1">
    <citation type="submission" date="2017-04" db="EMBL/GenBank/DDBJ databases">
        <title>In vitro and in silico characterization of Lactobacillus paraplantarum D2-1, a starter culture for soymilk fermentation.</title>
        <authorList>
            <person name="Endo A."/>
            <person name="Sasaki F."/>
            <person name="Maeno S."/>
            <person name="Kanesaki Y."/>
            <person name="Kubota E."/>
            <person name="Torres G.A."/>
            <person name="Tomita S."/>
            <person name="Nakagawa J."/>
        </authorList>
    </citation>
    <scope>NUCLEOTIDE SEQUENCE [LARGE SCALE GENOMIC DNA]</scope>
    <source>
        <strain evidence="2 3">D2-1</strain>
    </source>
</reference>
<name>A0A098R7Y9_9LACO</name>
<dbReference type="eggNOG" id="ENOG50309XY">
    <property type="taxonomic scope" value="Bacteria"/>
</dbReference>
<dbReference type="EMBL" id="CP032744">
    <property type="protein sequence ID" value="AYJ37491.1"/>
    <property type="molecule type" value="Genomic_DNA"/>
</dbReference>
<dbReference type="Proteomes" id="UP000236162">
    <property type="component" value="Unassembled WGS sequence"/>
</dbReference>
<proteinExistence type="predicted"/>
<dbReference type="AlphaFoldDB" id="A0A098R7Y9"/>
<evidence type="ECO:0000313" key="1">
    <source>
        <dbReference type="EMBL" id="AYJ37491.1"/>
    </source>
</evidence>
<gene>
    <name evidence="1" type="ORF">LP667_01000</name>
    <name evidence="2" type="ORF">LPPLD21_00745</name>
</gene>
<protein>
    <submittedName>
        <fullName evidence="1">Uncharacterized protein</fullName>
    </submittedName>
</protein>